<comment type="similarity">
    <text evidence="2">Belongs to the D-isomer specific 2-hydroxyacid dehydrogenase family.</text>
</comment>
<proteinExistence type="inferred from homology"/>
<evidence type="ECO:0000259" key="3">
    <source>
        <dbReference type="Pfam" id="PF00389"/>
    </source>
</evidence>
<dbReference type="PROSITE" id="PS00671">
    <property type="entry name" value="D_2_HYDROXYACID_DH_3"/>
    <property type="match status" value="1"/>
</dbReference>
<accession>A0A183IDJ0</accession>
<dbReference type="WBParaSite" id="SBAD_0000177201-mRNA-1">
    <property type="protein sequence ID" value="SBAD_0000177201-mRNA-1"/>
    <property type="gene ID" value="SBAD_0000177201"/>
</dbReference>
<dbReference type="SUPFAM" id="SSF51735">
    <property type="entry name" value="NAD(P)-binding Rossmann-fold domains"/>
    <property type="match status" value="1"/>
</dbReference>
<dbReference type="InterPro" id="IPR036291">
    <property type="entry name" value="NAD(P)-bd_dom_sf"/>
</dbReference>
<dbReference type="GO" id="GO:0051287">
    <property type="term" value="F:NAD binding"/>
    <property type="evidence" value="ECO:0007669"/>
    <property type="project" value="InterPro"/>
</dbReference>
<evidence type="ECO:0000313" key="5">
    <source>
        <dbReference type="EMBL" id="VDO95144.1"/>
    </source>
</evidence>
<dbReference type="Gene3D" id="3.40.50.720">
    <property type="entry name" value="NAD(P)-binding Rossmann-like Domain"/>
    <property type="match status" value="2"/>
</dbReference>
<evidence type="ECO:0000313" key="7">
    <source>
        <dbReference type="WBParaSite" id="SBAD_0000177201-mRNA-1"/>
    </source>
</evidence>
<dbReference type="AlphaFoldDB" id="A0A183IDJ0"/>
<dbReference type="Pfam" id="PF00389">
    <property type="entry name" value="2-Hacid_dh"/>
    <property type="match status" value="1"/>
</dbReference>
<evidence type="ECO:0000259" key="4">
    <source>
        <dbReference type="Pfam" id="PF02826"/>
    </source>
</evidence>
<feature type="domain" description="D-isomer specific 2-hydroxyacid dehydrogenase catalytic" evidence="3">
    <location>
        <begin position="1"/>
        <end position="58"/>
    </location>
</feature>
<sequence>MSVGFDHIDIAACRERGIKLSYTPDVLTEATAELTIALLLATSRRLFEAQRTVIEGNWKEWEPLWMCGQCVQNSVVGIVGLGRIDVEVNGTLTDFHILLKESDFVIVCASSNKENENLFNRDAFVLMKPNCILINTSRGALVNQQDLYVALKSRQIKAAGLDVCVPEPLPTDHQLLQLPNCGEHILLYMGFQH</sequence>
<dbReference type="OrthoDB" id="1621027at2759"/>
<evidence type="ECO:0000256" key="2">
    <source>
        <dbReference type="RuleBase" id="RU003719"/>
    </source>
</evidence>
<dbReference type="Proteomes" id="UP000270296">
    <property type="component" value="Unassembled WGS sequence"/>
</dbReference>
<keyword evidence="6" id="KW-1185">Reference proteome</keyword>
<dbReference type="GO" id="GO:0005829">
    <property type="term" value="C:cytosol"/>
    <property type="evidence" value="ECO:0007669"/>
    <property type="project" value="TreeGrafter"/>
</dbReference>
<reference evidence="5 6" key="2">
    <citation type="submission" date="2018-11" db="EMBL/GenBank/DDBJ databases">
        <authorList>
            <consortium name="Pathogen Informatics"/>
        </authorList>
    </citation>
    <scope>NUCLEOTIDE SEQUENCE [LARGE SCALE GENOMIC DNA]</scope>
</reference>
<gene>
    <name evidence="5" type="ORF">SBAD_LOCUS1684</name>
</gene>
<dbReference type="InterPro" id="IPR029753">
    <property type="entry name" value="D-isomer_DH_CS"/>
</dbReference>
<organism evidence="7">
    <name type="scientific">Soboliphyme baturini</name>
    <dbReference type="NCBI Taxonomy" id="241478"/>
    <lineage>
        <taxon>Eukaryota</taxon>
        <taxon>Metazoa</taxon>
        <taxon>Ecdysozoa</taxon>
        <taxon>Nematoda</taxon>
        <taxon>Enoplea</taxon>
        <taxon>Dorylaimia</taxon>
        <taxon>Dioctophymatida</taxon>
        <taxon>Dioctophymatoidea</taxon>
        <taxon>Soboliphymatidae</taxon>
        <taxon>Soboliphyme</taxon>
    </lineage>
</organism>
<name>A0A183IDJ0_9BILA</name>
<dbReference type="GO" id="GO:0008465">
    <property type="term" value="F:hydroxypyruvate reductase (NADH) activity"/>
    <property type="evidence" value="ECO:0007669"/>
    <property type="project" value="TreeGrafter"/>
</dbReference>
<evidence type="ECO:0000256" key="1">
    <source>
        <dbReference type="ARBA" id="ARBA00023002"/>
    </source>
</evidence>
<dbReference type="SUPFAM" id="SSF52283">
    <property type="entry name" value="Formate/glycerate dehydrogenase catalytic domain-like"/>
    <property type="match status" value="1"/>
</dbReference>
<protein>
    <submittedName>
        <fullName evidence="7">Glyoxylate reductase/hydroxypyruvate reductase</fullName>
    </submittedName>
</protein>
<dbReference type="InterPro" id="IPR006139">
    <property type="entry name" value="D-isomer_2_OHA_DH_cat_dom"/>
</dbReference>
<dbReference type="EMBL" id="UZAM01006912">
    <property type="protein sequence ID" value="VDO95144.1"/>
    <property type="molecule type" value="Genomic_DNA"/>
</dbReference>
<dbReference type="PANTHER" id="PTHR10996:SF277">
    <property type="entry name" value="GLYOXYLATE REDUCTASE_HYDROXYPYRUVATE REDUCTASE"/>
    <property type="match status" value="1"/>
</dbReference>
<evidence type="ECO:0000313" key="6">
    <source>
        <dbReference type="Proteomes" id="UP000270296"/>
    </source>
</evidence>
<dbReference type="Pfam" id="PF02826">
    <property type="entry name" value="2-Hacid_dh_C"/>
    <property type="match status" value="1"/>
</dbReference>
<dbReference type="InterPro" id="IPR050223">
    <property type="entry name" value="D-isomer_2-hydroxyacid_DH"/>
</dbReference>
<dbReference type="GO" id="GO:0030267">
    <property type="term" value="F:glyoxylate reductase (NADPH) activity"/>
    <property type="evidence" value="ECO:0007669"/>
    <property type="project" value="TreeGrafter"/>
</dbReference>
<dbReference type="PANTHER" id="PTHR10996">
    <property type="entry name" value="2-HYDROXYACID DEHYDROGENASE-RELATED"/>
    <property type="match status" value="1"/>
</dbReference>
<dbReference type="InterPro" id="IPR006140">
    <property type="entry name" value="D-isomer_DH_NAD-bd"/>
</dbReference>
<reference evidence="7" key="1">
    <citation type="submission" date="2016-06" db="UniProtKB">
        <authorList>
            <consortium name="WormBaseParasite"/>
        </authorList>
    </citation>
    <scope>IDENTIFICATION</scope>
</reference>
<feature type="domain" description="D-isomer specific 2-hydroxyacid dehydrogenase NAD-binding" evidence="4">
    <location>
        <begin position="91"/>
        <end position="181"/>
    </location>
</feature>
<keyword evidence="1 2" id="KW-0560">Oxidoreductase</keyword>